<dbReference type="InterPro" id="IPR008927">
    <property type="entry name" value="6-PGluconate_DH-like_C_sf"/>
</dbReference>
<evidence type="ECO:0000259" key="5">
    <source>
        <dbReference type="Pfam" id="PF08546"/>
    </source>
</evidence>
<sequence length="308" mass="34871">MLKRENNNILIMGAGAVGGAFGAKLVKEKNNTVFFIARGPHLETIKRNGLSVQTRKEKFTLKVNFSDNPGDFNSKPDLILLTLKSFDTEIAIEQLKSVVFKKTQILSLQNGIENYPKLVNAFGEKRVVRGFCGINAEVLKPGVIQCGPGEIFIGENKGKMSARIQWLQSLFEESNIRCTISEDIHQDVWRKFAWNCIFNIVTATTQLKLSKIFDDPEKIQLCKNLFKEIRQVAKSQDVLLGADKEKLIFDIAKDAGDIKPSTLQDRLKGKRMEYDAFTGALIRLADKHKIHIPLNRSLYNQLKKFDNQ</sequence>
<dbReference type="PANTHER" id="PTHR21708:SF26">
    <property type="entry name" value="2-DEHYDROPANTOATE 2-REDUCTASE"/>
    <property type="match status" value="1"/>
</dbReference>
<dbReference type="Gene3D" id="3.40.50.720">
    <property type="entry name" value="NAD(P)-binding Rossmann-like Domain"/>
    <property type="match status" value="1"/>
</dbReference>
<name>A0A381W513_9ZZZZ</name>
<accession>A0A381W513</accession>
<gene>
    <name evidence="6" type="ORF">METZ01_LOCUS100459</name>
</gene>
<dbReference type="InterPro" id="IPR013332">
    <property type="entry name" value="KPR_N"/>
</dbReference>
<evidence type="ECO:0008006" key="7">
    <source>
        <dbReference type="Google" id="ProtNLM"/>
    </source>
</evidence>
<comment type="similarity">
    <text evidence="1">Belongs to the ketopantoate reductase family.</text>
</comment>
<dbReference type="PANTHER" id="PTHR21708">
    <property type="entry name" value="PROBABLE 2-DEHYDROPANTOATE 2-REDUCTASE"/>
    <property type="match status" value="1"/>
</dbReference>
<dbReference type="Pfam" id="PF08546">
    <property type="entry name" value="ApbA_C"/>
    <property type="match status" value="1"/>
</dbReference>
<keyword evidence="3" id="KW-0560">Oxidoreductase</keyword>
<dbReference type="InterPro" id="IPR013752">
    <property type="entry name" value="KPA_reductase"/>
</dbReference>
<dbReference type="EMBL" id="UINC01010725">
    <property type="protein sequence ID" value="SVA47605.1"/>
    <property type="molecule type" value="Genomic_DNA"/>
</dbReference>
<evidence type="ECO:0000259" key="4">
    <source>
        <dbReference type="Pfam" id="PF02558"/>
    </source>
</evidence>
<organism evidence="6">
    <name type="scientific">marine metagenome</name>
    <dbReference type="NCBI Taxonomy" id="408172"/>
    <lineage>
        <taxon>unclassified sequences</taxon>
        <taxon>metagenomes</taxon>
        <taxon>ecological metagenomes</taxon>
    </lineage>
</organism>
<dbReference type="NCBIfam" id="TIGR00745">
    <property type="entry name" value="apbA_panE"/>
    <property type="match status" value="1"/>
</dbReference>
<dbReference type="InterPro" id="IPR013328">
    <property type="entry name" value="6PGD_dom2"/>
</dbReference>
<dbReference type="AlphaFoldDB" id="A0A381W513"/>
<dbReference type="GO" id="GO:0015940">
    <property type="term" value="P:pantothenate biosynthetic process"/>
    <property type="evidence" value="ECO:0007669"/>
    <property type="project" value="InterPro"/>
</dbReference>
<evidence type="ECO:0000313" key="6">
    <source>
        <dbReference type="EMBL" id="SVA47605.1"/>
    </source>
</evidence>
<dbReference type="Gene3D" id="1.10.1040.10">
    <property type="entry name" value="N-(1-d-carboxylethyl)-l-norvaline Dehydrogenase, domain 2"/>
    <property type="match status" value="1"/>
</dbReference>
<dbReference type="FunFam" id="1.10.1040.10:FF:000017">
    <property type="entry name" value="2-dehydropantoate 2-reductase"/>
    <property type="match status" value="1"/>
</dbReference>
<dbReference type="SUPFAM" id="SSF51735">
    <property type="entry name" value="NAD(P)-binding Rossmann-fold domains"/>
    <property type="match status" value="1"/>
</dbReference>
<protein>
    <recommendedName>
        <fullName evidence="7">2-dehydropantoate 2-reductase</fullName>
    </recommendedName>
</protein>
<dbReference type="GO" id="GO:0008677">
    <property type="term" value="F:2-dehydropantoate 2-reductase activity"/>
    <property type="evidence" value="ECO:0007669"/>
    <property type="project" value="InterPro"/>
</dbReference>
<dbReference type="InterPro" id="IPR051402">
    <property type="entry name" value="KPR-Related"/>
</dbReference>
<evidence type="ECO:0000256" key="2">
    <source>
        <dbReference type="ARBA" id="ARBA00022857"/>
    </source>
</evidence>
<keyword evidence="2" id="KW-0521">NADP</keyword>
<feature type="domain" description="Ketopantoate reductase N-terminal" evidence="4">
    <location>
        <begin position="9"/>
        <end position="157"/>
    </location>
</feature>
<dbReference type="InterPro" id="IPR003710">
    <property type="entry name" value="ApbA"/>
</dbReference>
<feature type="domain" description="Ketopantoate reductase C-terminal" evidence="5">
    <location>
        <begin position="183"/>
        <end position="304"/>
    </location>
</feature>
<proteinExistence type="inferred from homology"/>
<dbReference type="GO" id="GO:0005737">
    <property type="term" value="C:cytoplasm"/>
    <property type="evidence" value="ECO:0007669"/>
    <property type="project" value="TreeGrafter"/>
</dbReference>
<dbReference type="SUPFAM" id="SSF48179">
    <property type="entry name" value="6-phosphogluconate dehydrogenase C-terminal domain-like"/>
    <property type="match status" value="1"/>
</dbReference>
<evidence type="ECO:0000256" key="3">
    <source>
        <dbReference type="ARBA" id="ARBA00023002"/>
    </source>
</evidence>
<evidence type="ECO:0000256" key="1">
    <source>
        <dbReference type="ARBA" id="ARBA00007870"/>
    </source>
</evidence>
<dbReference type="Pfam" id="PF02558">
    <property type="entry name" value="ApbA"/>
    <property type="match status" value="1"/>
</dbReference>
<reference evidence="6" key="1">
    <citation type="submission" date="2018-05" db="EMBL/GenBank/DDBJ databases">
        <authorList>
            <person name="Lanie J.A."/>
            <person name="Ng W.-L."/>
            <person name="Kazmierczak K.M."/>
            <person name="Andrzejewski T.M."/>
            <person name="Davidsen T.M."/>
            <person name="Wayne K.J."/>
            <person name="Tettelin H."/>
            <person name="Glass J.I."/>
            <person name="Rusch D."/>
            <person name="Podicherti R."/>
            <person name="Tsui H.-C.T."/>
            <person name="Winkler M.E."/>
        </authorList>
    </citation>
    <scope>NUCLEOTIDE SEQUENCE</scope>
</reference>
<dbReference type="InterPro" id="IPR036291">
    <property type="entry name" value="NAD(P)-bd_dom_sf"/>
</dbReference>